<dbReference type="PROSITE" id="PS01102">
    <property type="entry name" value="ZF_DKSA_1"/>
    <property type="match status" value="1"/>
</dbReference>
<evidence type="ECO:0000259" key="5">
    <source>
        <dbReference type="Pfam" id="PF01258"/>
    </source>
</evidence>
<dbReference type="PROSITE" id="PS51128">
    <property type="entry name" value="ZF_DKSA_2"/>
    <property type="match status" value="1"/>
</dbReference>
<evidence type="ECO:0000256" key="2">
    <source>
        <dbReference type="ARBA" id="ARBA00022771"/>
    </source>
</evidence>
<evidence type="ECO:0000256" key="4">
    <source>
        <dbReference type="PROSITE-ProRule" id="PRU00510"/>
    </source>
</evidence>
<accession>A0A518K6E7</accession>
<dbReference type="InterPro" id="IPR000962">
    <property type="entry name" value="Znf_DskA_TraR"/>
</dbReference>
<dbReference type="KEGG" id="bmei:Spa11_15530"/>
<evidence type="ECO:0000313" key="7">
    <source>
        <dbReference type="Proteomes" id="UP000316426"/>
    </source>
</evidence>
<dbReference type="AlphaFoldDB" id="A0A518K6E7"/>
<dbReference type="Gene3D" id="1.20.120.910">
    <property type="entry name" value="DksA, coiled-coil domain"/>
    <property type="match status" value="1"/>
</dbReference>
<dbReference type="RefSeq" id="WP_145110178.1">
    <property type="nucleotide sequence ID" value="NZ_CP036349.1"/>
</dbReference>
<dbReference type="EMBL" id="CP036349">
    <property type="protein sequence ID" value="QDV73357.1"/>
    <property type="molecule type" value="Genomic_DNA"/>
</dbReference>
<proteinExistence type="predicted"/>
<dbReference type="Pfam" id="PF01258">
    <property type="entry name" value="zf-dskA_traR"/>
    <property type="match status" value="1"/>
</dbReference>
<dbReference type="GO" id="GO:0008270">
    <property type="term" value="F:zinc ion binding"/>
    <property type="evidence" value="ECO:0007669"/>
    <property type="project" value="UniProtKB-KW"/>
</dbReference>
<keyword evidence="1" id="KW-0479">Metal-binding</keyword>
<organism evidence="6 7">
    <name type="scientific">Botrimarina mediterranea</name>
    <dbReference type="NCBI Taxonomy" id="2528022"/>
    <lineage>
        <taxon>Bacteria</taxon>
        <taxon>Pseudomonadati</taxon>
        <taxon>Planctomycetota</taxon>
        <taxon>Planctomycetia</taxon>
        <taxon>Pirellulales</taxon>
        <taxon>Lacipirellulaceae</taxon>
        <taxon>Botrimarina</taxon>
    </lineage>
</organism>
<name>A0A518K6E7_9BACT</name>
<reference evidence="6 7" key="1">
    <citation type="submission" date="2019-02" db="EMBL/GenBank/DDBJ databases">
        <title>Deep-cultivation of Planctomycetes and their phenomic and genomic characterization uncovers novel biology.</title>
        <authorList>
            <person name="Wiegand S."/>
            <person name="Jogler M."/>
            <person name="Boedeker C."/>
            <person name="Pinto D."/>
            <person name="Vollmers J."/>
            <person name="Rivas-Marin E."/>
            <person name="Kohn T."/>
            <person name="Peeters S.H."/>
            <person name="Heuer A."/>
            <person name="Rast P."/>
            <person name="Oberbeckmann S."/>
            <person name="Bunk B."/>
            <person name="Jeske O."/>
            <person name="Meyerdierks A."/>
            <person name="Storesund J.E."/>
            <person name="Kallscheuer N."/>
            <person name="Luecker S."/>
            <person name="Lage O.M."/>
            <person name="Pohl T."/>
            <person name="Merkel B.J."/>
            <person name="Hornburger P."/>
            <person name="Mueller R.-W."/>
            <person name="Bruemmer F."/>
            <person name="Labrenz M."/>
            <person name="Spormann A.M."/>
            <person name="Op den Camp H."/>
            <person name="Overmann J."/>
            <person name="Amann R."/>
            <person name="Jetten M.S.M."/>
            <person name="Mascher T."/>
            <person name="Medema M.H."/>
            <person name="Devos D.P."/>
            <person name="Kaster A.-K."/>
            <person name="Ovreas L."/>
            <person name="Rohde M."/>
            <person name="Galperin M.Y."/>
            <person name="Jogler C."/>
        </authorList>
    </citation>
    <scope>NUCLEOTIDE SEQUENCE [LARGE SCALE GENOMIC DNA]</scope>
    <source>
        <strain evidence="6 7">Spa11</strain>
    </source>
</reference>
<evidence type="ECO:0000256" key="3">
    <source>
        <dbReference type="ARBA" id="ARBA00022833"/>
    </source>
</evidence>
<evidence type="ECO:0000256" key="1">
    <source>
        <dbReference type="ARBA" id="ARBA00022723"/>
    </source>
</evidence>
<feature type="zinc finger region" description="dksA C4-type" evidence="4">
    <location>
        <begin position="88"/>
        <end position="112"/>
    </location>
</feature>
<protein>
    <submittedName>
        <fullName evidence="6">Prokaryotic dksA/traR C4-type zinc finger</fullName>
    </submittedName>
</protein>
<sequence>MLAKTLTCGACGWRTVCGPADIASRLRLVGMLRRDGDPDEAIMAALLPEAAARMTCPGCKRIGLVVGDADEADDDFGDGDDWQTAVLCDRCRRPIDPERLEVFPDTRRCVACQSKAEAGEPEPDEPEYCPRCGSLVELRVSRGGGLTRYRRFCTGNPSCRL</sequence>
<dbReference type="Proteomes" id="UP000316426">
    <property type="component" value="Chromosome"/>
</dbReference>
<evidence type="ECO:0000313" key="6">
    <source>
        <dbReference type="EMBL" id="QDV73357.1"/>
    </source>
</evidence>
<keyword evidence="2" id="KW-0863">Zinc-finger</keyword>
<feature type="domain" description="Zinc finger DksA/TraR C4-type" evidence="5">
    <location>
        <begin position="88"/>
        <end position="117"/>
    </location>
</feature>
<keyword evidence="3" id="KW-0862">Zinc</keyword>
<gene>
    <name evidence="6" type="ORF">Spa11_15530</name>
</gene>
<keyword evidence="7" id="KW-1185">Reference proteome</keyword>
<dbReference type="InterPro" id="IPR020458">
    <property type="entry name" value="Znf_DskA_TraR_CS"/>
</dbReference>